<proteinExistence type="predicted"/>
<feature type="transmembrane region" description="Helical" evidence="4">
    <location>
        <begin position="134"/>
        <end position="153"/>
    </location>
</feature>
<dbReference type="EMBL" id="SOAM01000001">
    <property type="protein sequence ID" value="TDS80251.1"/>
    <property type="molecule type" value="Genomic_DNA"/>
</dbReference>
<evidence type="ECO:0000313" key="7">
    <source>
        <dbReference type="Proteomes" id="UP000295344"/>
    </source>
</evidence>
<keyword evidence="4" id="KW-0812">Transmembrane</keyword>
<dbReference type="Gene3D" id="1.20.5.1930">
    <property type="match status" value="1"/>
</dbReference>
<dbReference type="AlphaFoldDB" id="A0A4R7FR33"/>
<dbReference type="PANTHER" id="PTHR24421:SF63">
    <property type="entry name" value="SENSOR HISTIDINE KINASE DESK"/>
    <property type="match status" value="1"/>
</dbReference>
<keyword evidence="4" id="KW-0472">Membrane</keyword>
<dbReference type="GO" id="GO:0016020">
    <property type="term" value="C:membrane"/>
    <property type="evidence" value="ECO:0007669"/>
    <property type="project" value="InterPro"/>
</dbReference>
<evidence type="ECO:0000256" key="1">
    <source>
        <dbReference type="ARBA" id="ARBA00022679"/>
    </source>
</evidence>
<feature type="transmembrane region" description="Helical" evidence="4">
    <location>
        <begin position="30"/>
        <end position="51"/>
    </location>
</feature>
<keyword evidence="7" id="KW-1185">Reference proteome</keyword>
<evidence type="ECO:0000256" key="4">
    <source>
        <dbReference type="SAM" id="Phobius"/>
    </source>
</evidence>
<dbReference type="InterPro" id="IPR036890">
    <property type="entry name" value="HATPase_C_sf"/>
</dbReference>
<dbReference type="GO" id="GO:0046983">
    <property type="term" value="F:protein dimerization activity"/>
    <property type="evidence" value="ECO:0007669"/>
    <property type="project" value="InterPro"/>
</dbReference>
<organism evidence="6 7">
    <name type="scientific">Amnibacterium kyonggiense</name>
    <dbReference type="NCBI Taxonomy" id="595671"/>
    <lineage>
        <taxon>Bacteria</taxon>
        <taxon>Bacillati</taxon>
        <taxon>Actinomycetota</taxon>
        <taxon>Actinomycetes</taxon>
        <taxon>Micrococcales</taxon>
        <taxon>Microbacteriaceae</taxon>
        <taxon>Amnibacterium</taxon>
    </lineage>
</organism>
<gene>
    <name evidence="6" type="ORF">CLV52_0806</name>
</gene>
<dbReference type="InterPro" id="IPR050482">
    <property type="entry name" value="Sensor_HK_TwoCompSys"/>
</dbReference>
<reference evidence="6 7" key="1">
    <citation type="submission" date="2019-03" db="EMBL/GenBank/DDBJ databases">
        <title>Genomic Encyclopedia of Archaeal and Bacterial Type Strains, Phase II (KMG-II): from individual species to whole genera.</title>
        <authorList>
            <person name="Goeker M."/>
        </authorList>
    </citation>
    <scope>NUCLEOTIDE SEQUENCE [LARGE SCALE GENOMIC DNA]</scope>
    <source>
        <strain evidence="6 7">DSM 24782</strain>
    </source>
</reference>
<dbReference type="Gene3D" id="3.30.565.10">
    <property type="entry name" value="Histidine kinase-like ATPase, C-terminal domain"/>
    <property type="match status" value="1"/>
</dbReference>
<feature type="transmembrane region" description="Helical" evidence="4">
    <location>
        <begin position="159"/>
        <end position="175"/>
    </location>
</feature>
<feature type="domain" description="Signal transduction histidine kinase subgroup 3 dimerisation and phosphoacceptor" evidence="5">
    <location>
        <begin position="199"/>
        <end position="264"/>
    </location>
</feature>
<dbReference type="PANTHER" id="PTHR24421">
    <property type="entry name" value="NITRATE/NITRITE SENSOR PROTEIN NARX-RELATED"/>
    <property type="match status" value="1"/>
</dbReference>
<comment type="caution">
    <text evidence="6">The sequence shown here is derived from an EMBL/GenBank/DDBJ whole genome shotgun (WGS) entry which is preliminary data.</text>
</comment>
<evidence type="ECO:0000256" key="2">
    <source>
        <dbReference type="ARBA" id="ARBA00022777"/>
    </source>
</evidence>
<sequence length="382" mass="39673">MTGMTEAAPLMTAARGDLGLLARLRHPGAWRWYAGGSIGLAYQAFEVIGVWTSPTGSLSARTVATIALAAYYAAYLLVPPLVWPEREAVRIGAILGLLALSAPLFALVDLTAVWTWLLVLCAAAFTWSSQTAGLVLTGVVSLLALAIAALAGFPDSISAAPWITASVGILMVAFGHQVRQTVQLRAANKRIALLAVDEERARFARDLHDSLGHSLTVVTVKSELAGKLVARDPDAARAEIADVERLAREALADLRAAVGGFRGVTLEGELDAAREALAAGGIALEVPTPAAVVRPELRPVFAWAVREGVTNVLRHSGAETCTIALSRTAVRIRDDGGAVAPAAPGVGSGAGLRGLAERAAAAGVRVEAGPRAAGGFELRVQR</sequence>
<dbReference type="Pfam" id="PF07730">
    <property type="entry name" value="HisKA_3"/>
    <property type="match status" value="1"/>
</dbReference>
<protein>
    <submittedName>
        <fullName evidence="6">Two-component system sensor histidine kinase DesK</fullName>
    </submittedName>
</protein>
<feature type="transmembrane region" description="Helical" evidence="4">
    <location>
        <begin position="94"/>
        <end position="127"/>
    </location>
</feature>
<feature type="transmembrane region" description="Helical" evidence="4">
    <location>
        <begin position="63"/>
        <end position="82"/>
    </location>
</feature>
<evidence type="ECO:0000259" key="5">
    <source>
        <dbReference type="Pfam" id="PF07730"/>
    </source>
</evidence>
<dbReference type="Proteomes" id="UP000295344">
    <property type="component" value="Unassembled WGS sequence"/>
</dbReference>
<dbReference type="GO" id="GO:0000155">
    <property type="term" value="F:phosphorelay sensor kinase activity"/>
    <property type="evidence" value="ECO:0007669"/>
    <property type="project" value="InterPro"/>
</dbReference>
<evidence type="ECO:0000256" key="3">
    <source>
        <dbReference type="ARBA" id="ARBA00023012"/>
    </source>
</evidence>
<keyword evidence="2 6" id="KW-0418">Kinase</keyword>
<keyword evidence="1" id="KW-0808">Transferase</keyword>
<dbReference type="CDD" id="cd16917">
    <property type="entry name" value="HATPase_UhpB-NarQ-NarX-like"/>
    <property type="match status" value="1"/>
</dbReference>
<name>A0A4R7FR33_9MICO</name>
<accession>A0A4R7FR33</accession>
<keyword evidence="4" id="KW-1133">Transmembrane helix</keyword>
<evidence type="ECO:0000313" key="6">
    <source>
        <dbReference type="EMBL" id="TDS80251.1"/>
    </source>
</evidence>
<keyword evidence="3" id="KW-0902">Two-component regulatory system</keyword>
<dbReference type="InterPro" id="IPR011712">
    <property type="entry name" value="Sig_transdc_His_kin_sub3_dim/P"/>
</dbReference>